<evidence type="ECO:0000256" key="3">
    <source>
        <dbReference type="ARBA" id="ARBA00023295"/>
    </source>
</evidence>
<evidence type="ECO:0000256" key="2">
    <source>
        <dbReference type="ARBA" id="ARBA00022801"/>
    </source>
</evidence>
<keyword evidence="6" id="KW-0812">Transmembrane</keyword>
<comment type="similarity">
    <text evidence="1 4">Belongs to the glycosyl hydrolase 17 family.</text>
</comment>
<evidence type="ECO:0008006" key="9">
    <source>
        <dbReference type="Google" id="ProtNLM"/>
    </source>
</evidence>
<proteinExistence type="inferred from homology"/>
<dbReference type="Proteomes" id="UP001318860">
    <property type="component" value="Unassembled WGS sequence"/>
</dbReference>
<gene>
    <name evidence="7" type="ORF">DH2020_022249</name>
</gene>
<keyword evidence="6" id="KW-1133">Transmembrane helix</keyword>
<accession>A0ABR0WH82</accession>
<dbReference type="PANTHER" id="PTHR32227">
    <property type="entry name" value="GLUCAN ENDO-1,3-BETA-GLUCOSIDASE BG1-RELATED-RELATED"/>
    <property type="match status" value="1"/>
</dbReference>
<sequence>MTLDTLSLYKNAISRQWHCSSQTTHQSFQDFTITFRSRPAIMERIYALIFVSTCLLNVYQGARAIGINYGLLGDNLPPPANVISLLKQRNVPKIRIFEPNQDVLTALHNSGISVIIGTRNEDLQPLASDPSAAANWVQTNVVPHYTSVNIKCIAAGNEVYPDNLAQYIPGAMQNLDSALSASKISIPVSTAVSMVVLSNSNPPSQATYHNMFDAMVDAVYAALEKVGGSEIEIVVTETGWPSDGGRDASIENAQTYVNNLIKHVSLGQGTPRKPGKDIDTYIFAMFNEDLKHEGIERHWGLNYPNLTEVYHANL</sequence>
<dbReference type="InterPro" id="IPR044965">
    <property type="entry name" value="Glyco_hydro_17_plant"/>
</dbReference>
<dbReference type="EMBL" id="JABTTQ020000012">
    <property type="protein sequence ID" value="KAK6145429.1"/>
    <property type="molecule type" value="Genomic_DNA"/>
</dbReference>
<organism evidence="7 8">
    <name type="scientific">Rehmannia glutinosa</name>
    <name type="common">Chinese foxglove</name>
    <dbReference type="NCBI Taxonomy" id="99300"/>
    <lineage>
        <taxon>Eukaryota</taxon>
        <taxon>Viridiplantae</taxon>
        <taxon>Streptophyta</taxon>
        <taxon>Embryophyta</taxon>
        <taxon>Tracheophyta</taxon>
        <taxon>Spermatophyta</taxon>
        <taxon>Magnoliopsida</taxon>
        <taxon>eudicotyledons</taxon>
        <taxon>Gunneridae</taxon>
        <taxon>Pentapetalae</taxon>
        <taxon>asterids</taxon>
        <taxon>lamiids</taxon>
        <taxon>Lamiales</taxon>
        <taxon>Orobanchaceae</taxon>
        <taxon>Rehmannieae</taxon>
        <taxon>Rehmannia</taxon>
    </lineage>
</organism>
<keyword evidence="6" id="KW-0472">Membrane</keyword>
<evidence type="ECO:0000256" key="1">
    <source>
        <dbReference type="ARBA" id="ARBA00008773"/>
    </source>
</evidence>
<dbReference type="PROSITE" id="PS00587">
    <property type="entry name" value="GLYCOSYL_HYDROL_F17"/>
    <property type="match status" value="1"/>
</dbReference>
<evidence type="ECO:0000313" key="8">
    <source>
        <dbReference type="Proteomes" id="UP001318860"/>
    </source>
</evidence>
<reference evidence="7 8" key="1">
    <citation type="journal article" date="2021" name="Comput. Struct. Biotechnol. J.">
        <title>De novo genome assembly of the potent medicinal plant Rehmannia glutinosa using nanopore technology.</title>
        <authorList>
            <person name="Ma L."/>
            <person name="Dong C."/>
            <person name="Song C."/>
            <person name="Wang X."/>
            <person name="Zheng X."/>
            <person name="Niu Y."/>
            <person name="Chen S."/>
            <person name="Feng W."/>
        </authorList>
    </citation>
    <scope>NUCLEOTIDE SEQUENCE [LARGE SCALE GENOMIC DNA]</scope>
    <source>
        <strain evidence="7">DH-2019</strain>
    </source>
</reference>
<keyword evidence="2 5" id="KW-0378">Hydrolase</keyword>
<comment type="caution">
    <text evidence="7">The sequence shown here is derived from an EMBL/GenBank/DDBJ whole genome shotgun (WGS) entry which is preliminary data.</text>
</comment>
<evidence type="ECO:0000256" key="6">
    <source>
        <dbReference type="SAM" id="Phobius"/>
    </source>
</evidence>
<dbReference type="Pfam" id="PF00332">
    <property type="entry name" value="Glyco_hydro_17"/>
    <property type="match status" value="1"/>
</dbReference>
<evidence type="ECO:0000256" key="5">
    <source>
        <dbReference type="RuleBase" id="RU004336"/>
    </source>
</evidence>
<keyword evidence="3 5" id="KW-0326">Glycosidase</keyword>
<name>A0ABR0WH82_REHGL</name>
<dbReference type="InterPro" id="IPR017853">
    <property type="entry name" value="GH"/>
</dbReference>
<dbReference type="InterPro" id="IPR000490">
    <property type="entry name" value="Glyco_hydro_17"/>
</dbReference>
<feature type="transmembrane region" description="Helical" evidence="6">
    <location>
        <begin position="45"/>
        <end position="62"/>
    </location>
</feature>
<evidence type="ECO:0000256" key="4">
    <source>
        <dbReference type="RuleBase" id="RU004335"/>
    </source>
</evidence>
<dbReference type="Gene3D" id="3.20.20.80">
    <property type="entry name" value="Glycosidases"/>
    <property type="match status" value="2"/>
</dbReference>
<dbReference type="SUPFAM" id="SSF51445">
    <property type="entry name" value="(Trans)glycosidases"/>
    <property type="match status" value="1"/>
</dbReference>
<protein>
    <recommendedName>
        <fullName evidence="9">Glucan endo-1,3-beta-D-glucosidase</fullName>
    </recommendedName>
</protein>
<keyword evidence="8" id="KW-1185">Reference proteome</keyword>
<evidence type="ECO:0000313" key="7">
    <source>
        <dbReference type="EMBL" id="KAK6145429.1"/>
    </source>
</evidence>